<feature type="domain" description="Rv3651-like N-terminal" evidence="1">
    <location>
        <begin position="5"/>
        <end position="98"/>
    </location>
</feature>
<dbReference type="InterPro" id="IPR048578">
    <property type="entry name" value="Rv3651-like_C"/>
</dbReference>
<dbReference type="Pfam" id="PF21043">
    <property type="entry name" value="Rv3651-like_C"/>
    <property type="match status" value="1"/>
</dbReference>
<protein>
    <submittedName>
        <fullName evidence="3">DUF5593 domain-containing protein</fullName>
    </submittedName>
</protein>
<dbReference type="EMBL" id="JABEPQ010000002">
    <property type="protein sequence ID" value="NNM46995.1"/>
    <property type="molecule type" value="Genomic_DNA"/>
</dbReference>
<dbReference type="RefSeq" id="WP_171244020.1">
    <property type="nucleotide sequence ID" value="NZ_JABEPQ010000002.1"/>
</dbReference>
<evidence type="ECO:0000313" key="3">
    <source>
        <dbReference type="EMBL" id="NNM46995.1"/>
    </source>
</evidence>
<dbReference type="Proteomes" id="UP000588586">
    <property type="component" value="Unassembled WGS sequence"/>
</dbReference>
<feature type="domain" description="Rv3651-like C-terminal" evidence="2">
    <location>
        <begin position="223"/>
        <end position="330"/>
    </location>
</feature>
<keyword evidence="4" id="KW-1185">Reference proteome</keyword>
<evidence type="ECO:0000259" key="2">
    <source>
        <dbReference type="Pfam" id="PF21043"/>
    </source>
</evidence>
<dbReference type="Pfam" id="PF18007">
    <property type="entry name" value="Rv3651-like_N"/>
    <property type="match status" value="1"/>
</dbReference>
<accession>A0A849HGB8</accession>
<gene>
    <name evidence="3" type="ORF">HJG52_13380</name>
</gene>
<comment type="caution">
    <text evidence="3">The sequence shown here is derived from an EMBL/GenBank/DDBJ whole genome shotgun (WGS) entry which is preliminary data.</text>
</comment>
<organism evidence="3 4">
    <name type="scientific">Knoellia koreensis</name>
    <dbReference type="NCBI Taxonomy" id="2730921"/>
    <lineage>
        <taxon>Bacteria</taxon>
        <taxon>Bacillati</taxon>
        <taxon>Actinomycetota</taxon>
        <taxon>Actinomycetes</taxon>
        <taxon>Micrococcales</taxon>
        <taxon>Intrasporangiaceae</taxon>
        <taxon>Knoellia</taxon>
    </lineage>
</organism>
<dbReference type="InterPro" id="IPR041458">
    <property type="entry name" value="Rv3651-like_N"/>
</dbReference>
<evidence type="ECO:0000313" key="4">
    <source>
        <dbReference type="Proteomes" id="UP000588586"/>
    </source>
</evidence>
<dbReference type="AlphaFoldDB" id="A0A849HGB8"/>
<evidence type="ECO:0000259" key="1">
    <source>
        <dbReference type="Pfam" id="PF18007"/>
    </source>
</evidence>
<name>A0A849HGB8_9MICO</name>
<sequence length="339" mass="37350">MSNRWLLIETFGGDLPPSIIGVGSTPKRMVPLRSVLGRGRSLRAVEEIVAEVTESGRAQELVTHDGGRRVLGYPLHSYRGDVHGVWVWTGQVDETAPERGLAGAWHFNLSTDTIGGSDDLLDLYGVEPEDRQTERATAEAFTRLVPNTDDAAALALLIRSRPGDEHQAVWAIRRDDGEMRAGHLSCRAVEELRDGRVEVVLRGITQDIGPAEATPAAPPPVVLEQRVLESMARPGEHRALFNLKNLRILRWIDQPLPGLHWTLDPAHPDARWIHPDDEGVAEQISASLRTGRTTGRLRMAAEGGGWITVDVLANIVLLDQHTTAGLFTLRRVEQPSERP</sequence>
<proteinExistence type="predicted"/>
<reference evidence="3 4" key="1">
    <citation type="submission" date="2020-04" db="EMBL/GenBank/DDBJ databases">
        <title>Knoellia sp. isolate from air conditioner.</title>
        <authorList>
            <person name="Chea S."/>
            <person name="Kim D.-U."/>
        </authorList>
    </citation>
    <scope>NUCLEOTIDE SEQUENCE [LARGE SCALE GENOMIC DNA]</scope>
    <source>
        <strain evidence="3 4">DB2414S</strain>
    </source>
</reference>